<dbReference type="EMBL" id="CM018034">
    <property type="protein sequence ID" value="KAA8544554.1"/>
    <property type="molecule type" value="Genomic_DNA"/>
</dbReference>
<dbReference type="AlphaFoldDB" id="A0A5J5BPJ6"/>
<protein>
    <submittedName>
        <fullName evidence="1">Uncharacterized protein</fullName>
    </submittedName>
</protein>
<evidence type="ECO:0000313" key="1">
    <source>
        <dbReference type="EMBL" id="KAA8544554.1"/>
    </source>
</evidence>
<dbReference type="OrthoDB" id="10467060at2759"/>
<evidence type="ECO:0000313" key="2">
    <source>
        <dbReference type="Proteomes" id="UP000325577"/>
    </source>
</evidence>
<accession>A0A5J5BPJ6</accession>
<gene>
    <name evidence="1" type="ORF">F0562_022587</name>
</gene>
<reference evidence="1 2" key="1">
    <citation type="submission" date="2019-09" db="EMBL/GenBank/DDBJ databases">
        <title>A chromosome-level genome assembly of the Chinese tupelo Nyssa sinensis.</title>
        <authorList>
            <person name="Yang X."/>
            <person name="Kang M."/>
            <person name="Yang Y."/>
            <person name="Xiong H."/>
            <person name="Wang M."/>
            <person name="Zhang Z."/>
            <person name="Wang Z."/>
            <person name="Wu H."/>
            <person name="Ma T."/>
            <person name="Liu J."/>
            <person name="Xi Z."/>
        </authorList>
    </citation>
    <scope>NUCLEOTIDE SEQUENCE [LARGE SCALE GENOMIC DNA]</scope>
    <source>
        <strain evidence="1">J267</strain>
        <tissue evidence="1">Leaf</tissue>
    </source>
</reference>
<keyword evidence="2" id="KW-1185">Reference proteome</keyword>
<sequence length="80" mass="9133">MDITSAFLPSIHIPLFFHLCQKSHLLWRSRRFTQILGLSLEVKLQGGEDGLCLWTWKEPSICSRAGQYTGTGHSCNEQKQ</sequence>
<organism evidence="1 2">
    <name type="scientific">Nyssa sinensis</name>
    <dbReference type="NCBI Taxonomy" id="561372"/>
    <lineage>
        <taxon>Eukaryota</taxon>
        <taxon>Viridiplantae</taxon>
        <taxon>Streptophyta</taxon>
        <taxon>Embryophyta</taxon>
        <taxon>Tracheophyta</taxon>
        <taxon>Spermatophyta</taxon>
        <taxon>Magnoliopsida</taxon>
        <taxon>eudicotyledons</taxon>
        <taxon>Gunneridae</taxon>
        <taxon>Pentapetalae</taxon>
        <taxon>asterids</taxon>
        <taxon>Cornales</taxon>
        <taxon>Nyssaceae</taxon>
        <taxon>Nyssa</taxon>
    </lineage>
</organism>
<dbReference type="Proteomes" id="UP000325577">
    <property type="component" value="Linkage Group LG11"/>
</dbReference>
<name>A0A5J5BPJ6_9ASTE</name>
<proteinExistence type="predicted"/>